<reference evidence="1" key="1">
    <citation type="submission" date="2018-02" db="EMBL/GenBank/DDBJ databases">
        <title>Rhizophora mucronata_Transcriptome.</title>
        <authorList>
            <person name="Meera S.P."/>
            <person name="Sreeshan A."/>
            <person name="Augustine A."/>
        </authorList>
    </citation>
    <scope>NUCLEOTIDE SEQUENCE</scope>
    <source>
        <tissue evidence="1">Leaf</tissue>
    </source>
</reference>
<proteinExistence type="predicted"/>
<sequence>MDTYKEIGIKYPNSIRADRK</sequence>
<dbReference type="AlphaFoldDB" id="A0A2P2PDB6"/>
<protein>
    <submittedName>
        <fullName evidence="1">Uncharacterized protein</fullName>
    </submittedName>
</protein>
<organism evidence="1">
    <name type="scientific">Rhizophora mucronata</name>
    <name type="common">Asiatic mangrove</name>
    <dbReference type="NCBI Taxonomy" id="61149"/>
    <lineage>
        <taxon>Eukaryota</taxon>
        <taxon>Viridiplantae</taxon>
        <taxon>Streptophyta</taxon>
        <taxon>Embryophyta</taxon>
        <taxon>Tracheophyta</taxon>
        <taxon>Spermatophyta</taxon>
        <taxon>Magnoliopsida</taxon>
        <taxon>eudicotyledons</taxon>
        <taxon>Gunneridae</taxon>
        <taxon>Pentapetalae</taxon>
        <taxon>rosids</taxon>
        <taxon>fabids</taxon>
        <taxon>Malpighiales</taxon>
        <taxon>Rhizophoraceae</taxon>
        <taxon>Rhizophora</taxon>
    </lineage>
</organism>
<dbReference type="EMBL" id="GGEC01072238">
    <property type="protein sequence ID" value="MBX52722.1"/>
    <property type="molecule type" value="Transcribed_RNA"/>
</dbReference>
<evidence type="ECO:0000313" key="1">
    <source>
        <dbReference type="EMBL" id="MBX52722.1"/>
    </source>
</evidence>
<name>A0A2P2PDB6_RHIMU</name>
<accession>A0A2P2PDB6</accession>